<gene>
    <name evidence="2" type="ORF">PHYBLDRAFT_64436</name>
</gene>
<protein>
    <submittedName>
        <fullName evidence="2">Uncharacterized protein</fullName>
    </submittedName>
</protein>
<keyword evidence="1" id="KW-0812">Transmembrane</keyword>
<name>A0A162XKZ8_PHYB8</name>
<sequence>MSTNFNTFIEKIYSLKTTLLFLKNCYPDKQSIFQAINNYALSNNFLVKIKDRKFSIFYIAERMSLLTVKDITIAKTILENHAKSCDVQKATSDKVTGVMYELGDDMMISCNVCFSTIIFYDLVLMFLMLLTRVLVFVLVCSLRIRKLRISNINNLKYSATCCNKKSAHGTTELNKTMEAKGYSILHKFNKRNRLTPIFFTDNIMIRRA</sequence>
<dbReference type="GeneID" id="29002203"/>
<reference evidence="3" key="1">
    <citation type="submission" date="2015-06" db="EMBL/GenBank/DDBJ databases">
        <title>Expansion of signal transduction pathways in fungi by whole-genome duplication.</title>
        <authorList>
            <consortium name="DOE Joint Genome Institute"/>
            <person name="Corrochano L.M."/>
            <person name="Kuo A."/>
            <person name="Marcet-Houben M."/>
            <person name="Polaino S."/>
            <person name="Salamov A."/>
            <person name="Villalobos J.M."/>
            <person name="Alvarez M.I."/>
            <person name="Avalos J."/>
            <person name="Benito E.P."/>
            <person name="Benoit I."/>
            <person name="Burger G."/>
            <person name="Camino L.P."/>
            <person name="Canovas D."/>
            <person name="Cerda-Olmedo E."/>
            <person name="Cheng J.-F."/>
            <person name="Dominguez A."/>
            <person name="Elias M."/>
            <person name="Eslava A.P."/>
            <person name="Glaser F."/>
            <person name="Grimwood J."/>
            <person name="Gutierrez G."/>
            <person name="Heitman J."/>
            <person name="Henrissat B."/>
            <person name="Iturriaga E.A."/>
            <person name="Lang B.F."/>
            <person name="Lavin J.L."/>
            <person name="Lee S."/>
            <person name="Li W."/>
            <person name="Lindquist E."/>
            <person name="Lopez-Garcia S."/>
            <person name="Luque E.M."/>
            <person name="Marcos A.T."/>
            <person name="Martin J."/>
            <person name="McCluskey K."/>
            <person name="Medina H.R."/>
            <person name="Miralles-Duran A."/>
            <person name="Miyazaki A."/>
            <person name="Munoz-Torres E."/>
            <person name="Oguiza J.A."/>
            <person name="Ohm R."/>
            <person name="Olmedo M."/>
            <person name="Orejas M."/>
            <person name="Ortiz-Castellanos L."/>
            <person name="Pisabarro A.G."/>
            <person name="Rodriguez-Romero J."/>
            <person name="Ruiz-Herrera J."/>
            <person name="Ruiz-Vazquez R."/>
            <person name="Sanz C."/>
            <person name="Schackwitz W."/>
            <person name="Schmutz J."/>
            <person name="Shahriari M."/>
            <person name="Shelest E."/>
            <person name="Silva-Franco F."/>
            <person name="Soanes D."/>
            <person name="Syed K."/>
            <person name="Tagua V.G."/>
            <person name="Talbot N.J."/>
            <person name="Thon M."/>
            <person name="De vries R.P."/>
            <person name="Wiebenga A."/>
            <person name="Yadav J.S."/>
            <person name="Braun E.L."/>
            <person name="Baker S."/>
            <person name="Garre V."/>
            <person name="Horwitz B."/>
            <person name="Torres-Martinez S."/>
            <person name="Idnurm A."/>
            <person name="Herrera-Estrella A."/>
            <person name="Gabaldon T."/>
            <person name="Grigoriev I.V."/>
        </authorList>
    </citation>
    <scope>NUCLEOTIDE SEQUENCE [LARGE SCALE GENOMIC DNA]</scope>
    <source>
        <strain evidence="3">NRRL 1555(-)</strain>
    </source>
</reference>
<dbReference type="OrthoDB" id="167809at2759"/>
<keyword evidence="3" id="KW-1185">Reference proteome</keyword>
<dbReference type="InParanoid" id="A0A162XKZ8"/>
<organism evidence="2 3">
    <name type="scientific">Phycomyces blakesleeanus (strain ATCC 8743b / DSM 1359 / FGSC 10004 / NBRC 33097 / NRRL 1555)</name>
    <dbReference type="NCBI Taxonomy" id="763407"/>
    <lineage>
        <taxon>Eukaryota</taxon>
        <taxon>Fungi</taxon>
        <taxon>Fungi incertae sedis</taxon>
        <taxon>Mucoromycota</taxon>
        <taxon>Mucoromycotina</taxon>
        <taxon>Mucoromycetes</taxon>
        <taxon>Mucorales</taxon>
        <taxon>Phycomycetaceae</taxon>
        <taxon>Phycomyces</taxon>
    </lineage>
</organism>
<feature type="transmembrane region" description="Helical" evidence="1">
    <location>
        <begin position="117"/>
        <end position="140"/>
    </location>
</feature>
<dbReference type="VEuPathDB" id="FungiDB:PHYBLDRAFT_64436"/>
<proteinExistence type="predicted"/>
<evidence type="ECO:0000256" key="1">
    <source>
        <dbReference type="SAM" id="Phobius"/>
    </source>
</evidence>
<accession>A0A162XKZ8</accession>
<dbReference type="Proteomes" id="UP000077315">
    <property type="component" value="Unassembled WGS sequence"/>
</dbReference>
<evidence type="ECO:0000313" key="2">
    <source>
        <dbReference type="EMBL" id="OAD75525.1"/>
    </source>
</evidence>
<keyword evidence="1" id="KW-0472">Membrane</keyword>
<dbReference type="EMBL" id="KV440977">
    <property type="protein sequence ID" value="OAD75525.1"/>
    <property type="molecule type" value="Genomic_DNA"/>
</dbReference>
<dbReference type="RefSeq" id="XP_018293565.1">
    <property type="nucleotide sequence ID" value="XM_018441297.1"/>
</dbReference>
<keyword evidence="1" id="KW-1133">Transmembrane helix</keyword>
<evidence type="ECO:0000313" key="3">
    <source>
        <dbReference type="Proteomes" id="UP000077315"/>
    </source>
</evidence>
<dbReference type="AlphaFoldDB" id="A0A162XKZ8"/>